<gene>
    <name evidence="3" type="ORF">GE061_015872</name>
</gene>
<dbReference type="InterPro" id="IPR036875">
    <property type="entry name" value="Znf_CCHC_sf"/>
</dbReference>
<dbReference type="GO" id="GO:0003676">
    <property type="term" value="F:nucleic acid binding"/>
    <property type="evidence" value="ECO:0007669"/>
    <property type="project" value="InterPro"/>
</dbReference>
<dbReference type="EMBL" id="WIXP02000006">
    <property type="protein sequence ID" value="KAF6210116.1"/>
    <property type="molecule type" value="Genomic_DNA"/>
</dbReference>
<dbReference type="PROSITE" id="PS50158">
    <property type="entry name" value="ZF_CCHC"/>
    <property type="match status" value="1"/>
</dbReference>
<dbReference type="OrthoDB" id="6628863at2759"/>
<dbReference type="SUPFAM" id="SSF57756">
    <property type="entry name" value="Retrovirus zinc finger-like domains"/>
    <property type="match status" value="1"/>
</dbReference>
<comment type="caution">
    <text evidence="3">The sequence shown here is derived from an EMBL/GenBank/DDBJ whole genome shotgun (WGS) entry which is preliminary data.</text>
</comment>
<evidence type="ECO:0000256" key="1">
    <source>
        <dbReference type="PROSITE-ProRule" id="PRU00047"/>
    </source>
</evidence>
<feature type="domain" description="CCHC-type" evidence="2">
    <location>
        <begin position="393"/>
        <end position="408"/>
    </location>
</feature>
<proteinExistence type="predicted"/>
<keyword evidence="4" id="KW-1185">Reference proteome</keyword>
<evidence type="ECO:0000313" key="3">
    <source>
        <dbReference type="EMBL" id="KAF6210116.1"/>
    </source>
</evidence>
<organism evidence="3 4">
    <name type="scientific">Apolygus lucorum</name>
    <name type="common">Small green plant bug</name>
    <name type="synonym">Lygocoris lucorum</name>
    <dbReference type="NCBI Taxonomy" id="248454"/>
    <lineage>
        <taxon>Eukaryota</taxon>
        <taxon>Metazoa</taxon>
        <taxon>Ecdysozoa</taxon>
        <taxon>Arthropoda</taxon>
        <taxon>Hexapoda</taxon>
        <taxon>Insecta</taxon>
        <taxon>Pterygota</taxon>
        <taxon>Neoptera</taxon>
        <taxon>Paraneoptera</taxon>
        <taxon>Hemiptera</taxon>
        <taxon>Heteroptera</taxon>
        <taxon>Panheteroptera</taxon>
        <taxon>Cimicomorpha</taxon>
        <taxon>Miridae</taxon>
        <taxon>Mirini</taxon>
        <taxon>Apolygus</taxon>
    </lineage>
</organism>
<dbReference type="GO" id="GO:0008270">
    <property type="term" value="F:zinc ion binding"/>
    <property type="evidence" value="ECO:0007669"/>
    <property type="project" value="UniProtKB-KW"/>
</dbReference>
<evidence type="ECO:0000313" key="4">
    <source>
        <dbReference type="Proteomes" id="UP000466442"/>
    </source>
</evidence>
<keyword evidence="1" id="KW-0479">Metal-binding</keyword>
<dbReference type="Proteomes" id="UP000466442">
    <property type="component" value="Unassembled WGS sequence"/>
</dbReference>
<name>A0A8S9XQ15_APOLU</name>
<reference evidence="3" key="1">
    <citation type="journal article" date="2021" name="Mol. Ecol. Resour.">
        <title>Apolygus lucorum genome provides insights into omnivorousness and mesophyll feeding.</title>
        <authorList>
            <person name="Liu Y."/>
            <person name="Liu H."/>
            <person name="Wang H."/>
            <person name="Huang T."/>
            <person name="Liu B."/>
            <person name="Yang B."/>
            <person name="Yin L."/>
            <person name="Li B."/>
            <person name="Zhang Y."/>
            <person name="Zhang S."/>
            <person name="Jiang F."/>
            <person name="Zhang X."/>
            <person name="Ren Y."/>
            <person name="Wang B."/>
            <person name="Wang S."/>
            <person name="Lu Y."/>
            <person name="Wu K."/>
            <person name="Fan W."/>
            <person name="Wang G."/>
        </authorList>
    </citation>
    <scope>NUCLEOTIDE SEQUENCE</scope>
    <source>
        <strain evidence="3">12Hb</strain>
    </source>
</reference>
<accession>A0A8S9XQ15</accession>
<keyword evidence="1" id="KW-0863">Zinc-finger</keyword>
<dbReference type="Pfam" id="PF03732">
    <property type="entry name" value="Retrotrans_gag"/>
    <property type="match status" value="1"/>
</dbReference>
<dbReference type="AlphaFoldDB" id="A0A8S9XQ15"/>
<dbReference type="Gene3D" id="4.10.60.10">
    <property type="entry name" value="Zinc finger, CCHC-type"/>
    <property type="match status" value="1"/>
</dbReference>
<protein>
    <recommendedName>
        <fullName evidence="2">CCHC-type domain-containing protein</fullName>
    </recommendedName>
</protein>
<dbReference type="InterPro" id="IPR001878">
    <property type="entry name" value="Znf_CCHC"/>
</dbReference>
<keyword evidence="1" id="KW-0862">Zinc</keyword>
<dbReference type="InterPro" id="IPR005162">
    <property type="entry name" value="Retrotrans_gag_dom"/>
</dbReference>
<sequence length="439" mass="49139">MRRSLETTGDLAVLSARLRIGILMAVETKHIEVEDPNEEIKLCNAILDEQTNDINSLKTKTRSPKFRRIQTRLIHVINRLSNLKGVASEFSAKAEPLIIEARELIATMEALIGPNMDSETDLSDVDGDKLKIQKANKSGGLTPKRRVSAGAQTEDVGLITASDRLCPDTCQSHSGFRYPSEPVYKWKLDKFTGENPDKALDFMEDVEERAQTRSVSLVRLLRESAELFEGEALVWYRDAIRRVSTWQELKREFLIAYQAYGNDSNLRDRIRGCKQSESQSIDVFLGKMEGMYSRLERPVSETERLEEILRNLNPFLKEKLVMTPMSSIHHLRVSARLAEAGRLRMGSAPAHLPVSQTQKPVGVVGRVASVASDSLPSAGLVEALQGSGGETFKCYNCGSGDHPHRSCPLPRKKFCFRCGLPDATTFSCSRCNKRQQKND</sequence>
<evidence type="ECO:0000259" key="2">
    <source>
        <dbReference type="PROSITE" id="PS50158"/>
    </source>
</evidence>